<evidence type="ECO:0000313" key="3">
    <source>
        <dbReference type="EMBL" id="CAJ0581959.1"/>
    </source>
</evidence>
<keyword evidence="2" id="KW-1133">Transmembrane helix</keyword>
<dbReference type="AlphaFoldDB" id="A0AA36G7A8"/>
<organism evidence="3 4">
    <name type="scientific">Mesorhabditis spiculigera</name>
    <dbReference type="NCBI Taxonomy" id="96644"/>
    <lineage>
        <taxon>Eukaryota</taxon>
        <taxon>Metazoa</taxon>
        <taxon>Ecdysozoa</taxon>
        <taxon>Nematoda</taxon>
        <taxon>Chromadorea</taxon>
        <taxon>Rhabditida</taxon>
        <taxon>Rhabditina</taxon>
        <taxon>Rhabditomorpha</taxon>
        <taxon>Rhabditoidea</taxon>
        <taxon>Rhabditidae</taxon>
        <taxon>Mesorhabditinae</taxon>
        <taxon>Mesorhabditis</taxon>
    </lineage>
</organism>
<keyword evidence="2" id="KW-0472">Membrane</keyword>
<feature type="region of interest" description="Disordered" evidence="1">
    <location>
        <begin position="1"/>
        <end position="31"/>
    </location>
</feature>
<feature type="non-terminal residue" evidence="3">
    <location>
        <position position="132"/>
    </location>
</feature>
<feature type="transmembrane region" description="Helical" evidence="2">
    <location>
        <begin position="104"/>
        <end position="131"/>
    </location>
</feature>
<sequence length="132" mass="14691">MRWTKKPQKGYNELASINESPRLGPDEKANKNLRGCRGEATVEETGNADSFNKLAGNSDELESLIVDDMVELVEVTQKKQQPRRRKNPVVRNRAFPEPLDQKSLFYAAAIIFAGVIGIAFIGISVITFTIVL</sequence>
<dbReference type="Proteomes" id="UP001177023">
    <property type="component" value="Unassembled WGS sequence"/>
</dbReference>
<comment type="caution">
    <text evidence="3">The sequence shown here is derived from an EMBL/GenBank/DDBJ whole genome shotgun (WGS) entry which is preliminary data.</text>
</comment>
<dbReference type="EMBL" id="CATQJA010002664">
    <property type="protein sequence ID" value="CAJ0581959.1"/>
    <property type="molecule type" value="Genomic_DNA"/>
</dbReference>
<accession>A0AA36G7A8</accession>
<evidence type="ECO:0000256" key="2">
    <source>
        <dbReference type="SAM" id="Phobius"/>
    </source>
</evidence>
<keyword evidence="4" id="KW-1185">Reference proteome</keyword>
<evidence type="ECO:0000256" key="1">
    <source>
        <dbReference type="SAM" id="MobiDB-lite"/>
    </source>
</evidence>
<evidence type="ECO:0000313" key="4">
    <source>
        <dbReference type="Proteomes" id="UP001177023"/>
    </source>
</evidence>
<name>A0AA36G7A8_9BILA</name>
<reference evidence="3" key="1">
    <citation type="submission" date="2023-06" db="EMBL/GenBank/DDBJ databases">
        <authorList>
            <person name="Delattre M."/>
        </authorList>
    </citation>
    <scope>NUCLEOTIDE SEQUENCE</scope>
    <source>
        <strain evidence="3">AF72</strain>
    </source>
</reference>
<gene>
    <name evidence="3" type="ORF">MSPICULIGERA_LOCUS20108</name>
</gene>
<protein>
    <submittedName>
        <fullName evidence="3">Uncharacterized protein</fullName>
    </submittedName>
</protein>
<keyword evidence="2" id="KW-0812">Transmembrane</keyword>
<proteinExistence type="predicted"/>